<evidence type="ECO:0000313" key="1">
    <source>
        <dbReference type="EMBL" id="AFQ27959.1"/>
    </source>
</evidence>
<accession>A0A9W3JSC5</accession>
<proteinExistence type="predicted"/>
<dbReference type="RefSeq" id="WP_014895331.1">
    <property type="nucleotide sequence ID" value="NC_018508.1"/>
</dbReference>
<evidence type="ECO:0000313" key="2">
    <source>
        <dbReference type="Proteomes" id="UP000005257"/>
    </source>
</evidence>
<sequence length="71" mass="8954">MYYYYVPQVYPYVNYYPVYDTSRQYELYRQQQLQQLSQIPQIPQQQPTQEKKTYLTTWPYSNVYYGNYYES</sequence>
<evidence type="ECO:0008006" key="3">
    <source>
        <dbReference type="Google" id="ProtNLM"/>
    </source>
</evidence>
<dbReference type="KEGG" id="btn:BTF1_18950"/>
<reference evidence="1 2" key="1">
    <citation type="journal article" date="2013" name="Genome Announc.">
        <title>Complete Genome Sequence of Bacillus thuringiensis Serovar Israelensis Strain HD-789.</title>
        <authorList>
            <person name="Doggett N.A."/>
            <person name="Stubben C.J."/>
            <person name="Chertkov O."/>
            <person name="Bruce D.C."/>
            <person name="Detter J.C."/>
            <person name="Johnson S.L."/>
            <person name="Han C.S."/>
        </authorList>
    </citation>
    <scope>NUCLEOTIDE SEQUENCE [LARGE SCALE GENOMIC DNA]</scope>
    <source>
        <strain evidence="1 2">HD-789</strain>
    </source>
</reference>
<gene>
    <name evidence="1" type="ORF">BTF1_18950</name>
</gene>
<name>A0A9W3JSC5_BACTU</name>
<protein>
    <recommendedName>
        <fullName evidence="3">Group-specific protein</fullName>
    </recommendedName>
</protein>
<dbReference type="Proteomes" id="UP000005257">
    <property type="component" value="Chromosome"/>
</dbReference>
<organism evidence="1 2">
    <name type="scientific">Bacillus thuringiensis HD-789</name>
    <dbReference type="NCBI Taxonomy" id="1217737"/>
    <lineage>
        <taxon>Bacteria</taxon>
        <taxon>Bacillati</taxon>
        <taxon>Bacillota</taxon>
        <taxon>Bacilli</taxon>
        <taxon>Bacillales</taxon>
        <taxon>Bacillaceae</taxon>
        <taxon>Bacillus</taxon>
        <taxon>Bacillus cereus group</taxon>
    </lineage>
</organism>
<dbReference type="AlphaFoldDB" id="A0A9W3JSC5"/>
<dbReference type="EMBL" id="CP003763">
    <property type="protein sequence ID" value="AFQ27959.1"/>
    <property type="molecule type" value="Genomic_DNA"/>
</dbReference>